<keyword evidence="3" id="KW-0808">Transferase</keyword>
<dbReference type="InterPro" id="IPR014031">
    <property type="entry name" value="Ketoacyl_synth_C"/>
</dbReference>
<dbReference type="SUPFAM" id="SSF51735">
    <property type="entry name" value="NAD(P)-binding Rossmann-fold domains"/>
    <property type="match status" value="2"/>
</dbReference>
<dbReference type="Pfam" id="PF02801">
    <property type="entry name" value="Ketoacyl-synt_C"/>
    <property type="match status" value="1"/>
</dbReference>
<dbReference type="Pfam" id="PF14765">
    <property type="entry name" value="PS-DH"/>
    <property type="match status" value="1"/>
</dbReference>
<dbReference type="SUPFAM" id="SSF50129">
    <property type="entry name" value="GroES-like"/>
    <property type="match status" value="1"/>
</dbReference>
<dbReference type="SUPFAM" id="SSF47336">
    <property type="entry name" value="ACP-like"/>
    <property type="match status" value="1"/>
</dbReference>
<dbReference type="Pfam" id="PF00698">
    <property type="entry name" value="Acyl_transf_1"/>
    <property type="match status" value="1"/>
</dbReference>
<keyword evidence="2" id="KW-0597">Phosphoprotein</keyword>
<dbReference type="InterPro" id="IPR016036">
    <property type="entry name" value="Malonyl_transacylase_ACP-bd"/>
</dbReference>
<dbReference type="SUPFAM" id="SSF55048">
    <property type="entry name" value="Probable ACP-binding domain of malonyl-CoA ACP transacylase"/>
    <property type="match status" value="1"/>
</dbReference>
<keyword evidence="6" id="KW-0511">Multifunctional enzyme</keyword>
<dbReference type="InterPro" id="IPR020843">
    <property type="entry name" value="ER"/>
</dbReference>
<dbReference type="InterPro" id="IPR020841">
    <property type="entry name" value="PKS_Beta-ketoAc_synthase_dom"/>
</dbReference>
<dbReference type="GO" id="GO:0004315">
    <property type="term" value="F:3-oxoacyl-[acyl-carrier-protein] synthase activity"/>
    <property type="evidence" value="ECO:0007669"/>
    <property type="project" value="InterPro"/>
</dbReference>
<feature type="domain" description="PKS/mFAS DH" evidence="11">
    <location>
        <begin position="973"/>
        <end position="1294"/>
    </location>
</feature>
<dbReference type="InterPro" id="IPR042104">
    <property type="entry name" value="PKS_dehydratase_sf"/>
</dbReference>
<dbReference type="Pfam" id="PF08659">
    <property type="entry name" value="KR"/>
    <property type="match status" value="1"/>
</dbReference>
<dbReference type="InterPro" id="IPR020806">
    <property type="entry name" value="PKS_PP-bd"/>
</dbReference>
<evidence type="ECO:0000256" key="7">
    <source>
        <dbReference type="ARBA" id="ARBA00023315"/>
    </source>
</evidence>
<dbReference type="SUPFAM" id="SSF53901">
    <property type="entry name" value="Thiolase-like"/>
    <property type="match status" value="1"/>
</dbReference>
<dbReference type="SMART" id="SM00825">
    <property type="entry name" value="PKS_KS"/>
    <property type="match status" value="1"/>
</dbReference>
<dbReference type="InterPro" id="IPR016035">
    <property type="entry name" value="Acyl_Trfase/lysoPLipase"/>
</dbReference>
<dbReference type="InterPro" id="IPR057326">
    <property type="entry name" value="KR_dom"/>
</dbReference>
<dbReference type="InterPro" id="IPR014030">
    <property type="entry name" value="Ketoacyl_synth_N"/>
</dbReference>
<dbReference type="GO" id="GO:0044550">
    <property type="term" value="P:secondary metabolite biosynthetic process"/>
    <property type="evidence" value="ECO:0007669"/>
    <property type="project" value="UniProtKB-ARBA"/>
</dbReference>
<dbReference type="InterPro" id="IPR014043">
    <property type="entry name" value="Acyl_transferase_dom"/>
</dbReference>
<dbReference type="InterPro" id="IPR050091">
    <property type="entry name" value="PKS_NRPS_Biosynth_Enz"/>
</dbReference>
<dbReference type="Proteomes" id="UP000515153">
    <property type="component" value="Chromosome I"/>
</dbReference>
<evidence type="ECO:0000256" key="8">
    <source>
        <dbReference type="PROSITE-ProRule" id="PRU01363"/>
    </source>
</evidence>
<evidence type="ECO:0000256" key="1">
    <source>
        <dbReference type="ARBA" id="ARBA00022450"/>
    </source>
</evidence>
<dbReference type="InterPro" id="IPR011032">
    <property type="entry name" value="GroES-like_sf"/>
</dbReference>
<dbReference type="Gene3D" id="1.10.1200.10">
    <property type="entry name" value="ACP-like"/>
    <property type="match status" value="1"/>
</dbReference>
<dbReference type="SMART" id="SM00826">
    <property type="entry name" value="PKS_DH"/>
    <property type="match status" value="1"/>
</dbReference>
<evidence type="ECO:0000256" key="3">
    <source>
        <dbReference type="ARBA" id="ARBA00022679"/>
    </source>
</evidence>
<evidence type="ECO:0000259" key="10">
    <source>
        <dbReference type="PROSITE" id="PS52004"/>
    </source>
</evidence>
<keyword evidence="5" id="KW-0560">Oxidoreductase</keyword>
<dbReference type="InterPro" id="IPR013149">
    <property type="entry name" value="ADH-like_C"/>
</dbReference>
<dbReference type="Pfam" id="PF08240">
    <property type="entry name" value="ADH_N"/>
    <property type="match status" value="1"/>
</dbReference>
<dbReference type="PROSITE" id="PS52019">
    <property type="entry name" value="PKS_MFAS_DH"/>
    <property type="match status" value="1"/>
</dbReference>
<keyword evidence="12" id="KW-1185">Reference proteome</keyword>
<dbReference type="InterPro" id="IPR001227">
    <property type="entry name" value="Ac_transferase_dom_sf"/>
</dbReference>
<dbReference type="InterPro" id="IPR036291">
    <property type="entry name" value="NAD(P)-bd_dom_sf"/>
</dbReference>
<dbReference type="Gene3D" id="3.10.129.110">
    <property type="entry name" value="Polyketide synthase dehydratase"/>
    <property type="match status" value="1"/>
</dbReference>
<dbReference type="SMART" id="SM00822">
    <property type="entry name" value="PKS_KR"/>
    <property type="match status" value="1"/>
</dbReference>
<dbReference type="InterPro" id="IPR018201">
    <property type="entry name" value="Ketoacyl_synth_AS"/>
</dbReference>
<evidence type="ECO:0000313" key="12">
    <source>
        <dbReference type="Proteomes" id="UP000515153"/>
    </source>
</evidence>
<dbReference type="InterPro" id="IPR013968">
    <property type="entry name" value="PKS_KR"/>
</dbReference>
<keyword evidence="7" id="KW-0012">Acyltransferase</keyword>
<evidence type="ECO:0000256" key="4">
    <source>
        <dbReference type="ARBA" id="ARBA00022857"/>
    </source>
</evidence>
<dbReference type="GO" id="GO:0016491">
    <property type="term" value="F:oxidoreductase activity"/>
    <property type="evidence" value="ECO:0007669"/>
    <property type="project" value="UniProtKB-KW"/>
</dbReference>
<dbReference type="Gene3D" id="3.30.70.3290">
    <property type="match status" value="1"/>
</dbReference>
<dbReference type="SUPFAM" id="SSF52151">
    <property type="entry name" value="FabD/lysophospholipase-like"/>
    <property type="match status" value="1"/>
</dbReference>
<dbReference type="CDD" id="cd05274">
    <property type="entry name" value="KR_FAS_SDR_x"/>
    <property type="match status" value="1"/>
</dbReference>
<dbReference type="Gene3D" id="3.90.180.10">
    <property type="entry name" value="Medium-chain alcohol dehydrogenases, catalytic domain"/>
    <property type="match status" value="1"/>
</dbReference>
<dbReference type="Pfam" id="PF00109">
    <property type="entry name" value="ketoacyl-synt"/>
    <property type="match status" value="1"/>
</dbReference>
<dbReference type="Gene3D" id="3.40.47.10">
    <property type="match status" value="1"/>
</dbReference>
<evidence type="ECO:0000259" key="11">
    <source>
        <dbReference type="PROSITE" id="PS52019"/>
    </source>
</evidence>
<name>A0A6P8B4A4_PYRGI</name>
<reference evidence="12 13" key="1">
    <citation type="journal article" date="2019" name="Mol. Biol. Evol.">
        <title>Blast fungal genomes show frequent chromosomal changes, gene gains and losses, and effector gene turnover.</title>
        <authorList>
            <person name="Gomez Luciano L.B."/>
            <person name="Jason Tsai I."/>
            <person name="Chuma I."/>
            <person name="Tosa Y."/>
            <person name="Chen Y.H."/>
            <person name="Li J.Y."/>
            <person name="Li M.Y."/>
            <person name="Jade Lu M.Y."/>
            <person name="Nakayashiki H."/>
            <person name="Li W.H."/>
        </authorList>
    </citation>
    <scope>NUCLEOTIDE SEQUENCE [LARGE SCALE GENOMIC DNA]</scope>
    <source>
        <strain evidence="12 13">NI907</strain>
    </source>
</reference>
<dbReference type="SMART" id="SM00823">
    <property type="entry name" value="PKS_PP"/>
    <property type="match status" value="1"/>
</dbReference>
<dbReference type="RefSeq" id="XP_030982017.1">
    <property type="nucleotide sequence ID" value="XM_031125167.1"/>
</dbReference>
<dbReference type="CDD" id="cd00833">
    <property type="entry name" value="PKS"/>
    <property type="match status" value="1"/>
</dbReference>
<dbReference type="InterPro" id="IPR049900">
    <property type="entry name" value="PKS_mFAS_DH"/>
</dbReference>
<evidence type="ECO:0000259" key="9">
    <source>
        <dbReference type="PROSITE" id="PS50075"/>
    </source>
</evidence>
<dbReference type="KEGG" id="pgri:PgNI_05129"/>
<dbReference type="InterPro" id="IPR036736">
    <property type="entry name" value="ACP-like_sf"/>
</dbReference>
<dbReference type="Pfam" id="PF21089">
    <property type="entry name" value="PKS_DH_N"/>
    <property type="match status" value="1"/>
</dbReference>
<dbReference type="PROSITE" id="PS50075">
    <property type="entry name" value="CARRIER"/>
    <property type="match status" value="1"/>
</dbReference>
<dbReference type="InterPro" id="IPR016039">
    <property type="entry name" value="Thiolase-like"/>
</dbReference>
<evidence type="ECO:0000256" key="2">
    <source>
        <dbReference type="ARBA" id="ARBA00022553"/>
    </source>
</evidence>
<dbReference type="InterPro" id="IPR032821">
    <property type="entry name" value="PKS_assoc"/>
</dbReference>
<dbReference type="SMART" id="SM00827">
    <property type="entry name" value="PKS_AT"/>
    <property type="match status" value="1"/>
</dbReference>
<dbReference type="InterPro" id="IPR009081">
    <property type="entry name" value="PP-bd_ACP"/>
</dbReference>
<dbReference type="Gene3D" id="3.40.50.720">
    <property type="entry name" value="NAD(P)-binding Rossmann-like Domain"/>
    <property type="match status" value="2"/>
</dbReference>
<dbReference type="Gene3D" id="3.40.366.10">
    <property type="entry name" value="Malonyl-Coenzyme A Acyl Carrier Protein, domain 2"/>
    <property type="match status" value="1"/>
</dbReference>
<reference evidence="13" key="2">
    <citation type="submission" date="2019-10" db="EMBL/GenBank/DDBJ databases">
        <authorList>
            <consortium name="NCBI Genome Project"/>
        </authorList>
    </citation>
    <scope>NUCLEOTIDE SEQUENCE</scope>
    <source>
        <strain evidence="13">NI907</strain>
    </source>
</reference>
<evidence type="ECO:0000256" key="5">
    <source>
        <dbReference type="ARBA" id="ARBA00023002"/>
    </source>
</evidence>
<feature type="domain" description="Carrier" evidence="9">
    <location>
        <begin position="2357"/>
        <end position="2431"/>
    </location>
</feature>
<dbReference type="GeneID" id="41960076"/>
<keyword evidence="4" id="KW-0521">NADP</keyword>
<dbReference type="Pfam" id="PF00107">
    <property type="entry name" value="ADH_zinc_N"/>
    <property type="match status" value="1"/>
</dbReference>
<dbReference type="SMART" id="SM00829">
    <property type="entry name" value="PKS_ER"/>
    <property type="match status" value="1"/>
</dbReference>
<dbReference type="CDD" id="cd05195">
    <property type="entry name" value="enoyl_red"/>
    <property type="match status" value="1"/>
</dbReference>
<dbReference type="Pfam" id="PF16197">
    <property type="entry name" value="KAsynt_C_assoc"/>
    <property type="match status" value="1"/>
</dbReference>
<dbReference type="GO" id="GO:0031177">
    <property type="term" value="F:phosphopantetheine binding"/>
    <property type="evidence" value="ECO:0007669"/>
    <property type="project" value="InterPro"/>
</dbReference>
<feature type="active site" description="Proton donor; for dehydratase activity" evidence="8">
    <location>
        <position position="1203"/>
    </location>
</feature>
<evidence type="ECO:0000256" key="6">
    <source>
        <dbReference type="ARBA" id="ARBA00023268"/>
    </source>
</evidence>
<organism evidence="12 13">
    <name type="scientific">Pyricularia grisea</name>
    <name type="common">Crabgrass-specific blast fungus</name>
    <name type="synonym">Magnaporthe grisea</name>
    <dbReference type="NCBI Taxonomy" id="148305"/>
    <lineage>
        <taxon>Eukaryota</taxon>
        <taxon>Fungi</taxon>
        <taxon>Dikarya</taxon>
        <taxon>Ascomycota</taxon>
        <taxon>Pezizomycotina</taxon>
        <taxon>Sordariomycetes</taxon>
        <taxon>Sordariomycetidae</taxon>
        <taxon>Magnaporthales</taxon>
        <taxon>Pyriculariaceae</taxon>
        <taxon>Pyricularia</taxon>
    </lineage>
</organism>
<dbReference type="PROSITE" id="PS00606">
    <property type="entry name" value="KS3_1"/>
    <property type="match status" value="1"/>
</dbReference>
<accession>A0A6P8B4A4</accession>
<sequence length="2449" mass="264671">MSPFQHNQEPIAITGTACRFAGEASSPEGFWEMLKNARTGRSTIPKDRWDAQDWYHPDPDRRGTMHTMHGCFLKEDVSLFDAPFFSITAKEAACMDPMKRLLLEVSYESLENAGIPIESLSNSQTGCYVGCMTNDYEMLSTRDPLENGRMAASATSEAMTANRISWFYGLRGPSLTLDTACSSSLYALHLACQSLRAGETDMACVNLILHPNFMTQLSDMHMLSPDGVSHSFDARANGYARGEGIACLVVKRLSDAVRDGDNIRAIVRATGANAGGRAPNITTPSADAQADLIRRTYAAAGLDFAGTHYCEAHGTGTSLGDPIEVSAIAATLGACRGPSDLPLYIGSVKGNVSHTEGCSGLAGVLKVIMCLENGILVPTVDVTKVNPKLKLEERRLALVSETMPWPTRGQRRASVNSFGFGGANAHVILDDVYHYLVDRGLQGNHSTVAFPEALYPASDSGVSFGEQESGFEAWDTPQSPDMPHRRLKVPILLPFSAQHESSLEQLVKAYYATVSSAIPEQEHFLQDLEYTLTQRRSHLERRTFAIAASTVSLLSKLNQGLPKATRVGKSKGVVFVFTGQGAQWAGMGIDLVTNAAPARASLETTQRILIDLGCNWDVVTELARPTDESNIDKPEYSQVLCTALQLAMVDLLREWLILPIATIGHSSGEIAAAYASGVLSHRDAIKVAYVRGICSAAVQQRGAMLAAGCSHEEAMGYISKVCTGKTSGVAVVACINSPNSVTLSGDSGVIDELAVILVAEGRFARKLRIQTAYHSPHMESVAQRYLNEMGVIDTGPQTCPMFSCVTGEALVNPKELQPEYWVRNMCGPVRFSAALEKLLTTSPTTGAESLNARWGPLLEIGPHGALQNPMRDIVRVSRSRTVKDTSVISMLSRGKSAIEGAMEAAGKLWSLGLPVDLARVNGRITTDAELSQDLRRPKVLPDLPSYPWNHERSYWCEGASSRSARYPTGGPRTDLLGVAIEMFNPSEPVWRNHLRLSENPWIEDHCITGTVLYPAAGMLVMAMEGLNRLAHGDRGLRGFKFRSVSFERGLLVPWTADSSVETRLSMHPTALAGEWSFTIYSLTGTQTSWTRHCFGLVTPEYVVDSDGGDMGEGNPYLESNILRQQFNQINQSQGLQDINVEEFYDGLSAVGMEYGPLFRNVTRLSSLPGRFTAVGEVRVPDTASHMPMNYEYPPAAIHPAALDAVFHLLLAAMGDGTALTEAAVPFSIEYLFVASAAAGQPVTPGHAFKGFARRTSFNGREAVGDLIVSDQKWSAPMIIGRGFVARHIGKSSSSDAVADLADVPGEVGSCASVKWKEDVAFHRFDGQGKPKITNDLDDYLIDWVDKLCFKQSDLDVLLVNPSLRCAQAIARRVGHRECSIRSHIVVATSEHQKRRLCRSQELLSSRQIQPFERSSQEINDSTYDLVVEYCIDGNPLDHMHKAVKPGGYFAKVGSVESGPGIEETQHTSAVGAKNEAGFRNLVFVQGPNTTRLLISHRILPARTQLPRTVYLLTTKAKLSHTACKILPNIGSILSSQGVSVELISLGPELSKLKGKHVISLVEAQEPWVVDWGEEDLANFQTLMRNAPKHLFWVTRGGLMDHWSAPRGVEFAPTQGLLRVMRTEYAHIVLPHLDVSITLDVGSVTGARLLLDVWIETLAPGDAADGRLPDMEFAEKDSRVFIPRLLAERAVDAVVDWSQGCRPAPSMGSLHCGVPLQLRSAPGEDEVWVDDDQASLPLRDGEVQVEVSFVGLGGSDISVARVTSPPGSEAVGVVKRKAPDVTSVRPGQTVLVLTQGCFRTHVTVQSSWCIPIPDAVEPSKAAGLGFVSLIAAQYAFSQVAKLERGQRVLIHSAAGGLGQAAIQVATSLGAEIWATVSSTEKRNLLMQQYGIPNSRVFDSKDNGYVASIAYATGGEGMDVILGSRPDHAAGASLECLADFGVYIDLSHGSTSPRMPATRSHASYHRVDVGKLMHAKPILAQALFSKVPSFTPASPLTVCQASEARQALGRLETRAHYGKMVVSLDRDAQVLTIPRPPPTLTLDPSGVYILAGGLGALGLSMAAMMVARGARHVALLSRSGRSARIDERLDRLADDYPNCTIEAVKCDICDEKQVREAFNSIAKHGPIKGIVQCAMVLQDSIFDRMTFDMWQRSTSPKIAGTLNLARTARPQSLDFFILLSSITCIVGNAAQANYAAGNAFLDAVASAASPGANLVSLDVGLVADSSHFTEPGSSSTVAALERKGDNKSAPDMTSYLSMYDHGWRGLQTTTARLTAVLEAAMRSRDERRGFPSHIVVGLGEGVVAMPGQWMNDRKFEHRVRRQETTGDADADVDGDRSLLSPGAAEMALKSAATSVDAVAVVQRTLKGLVAEAMGMKSDDIDSSKPLFDYGIDSLKAVEFKNFIMRAWQSEISVFALLGDTTISKLAIEITGISNVVATTVAKEALENACDD</sequence>
<proteinExistence type="predicted"/>
<dbReference type="Pfam" id="PF23297">
    <property type="entry name" value="ACP_SdgA_C"/>
    <property type="match status" value="1"/>
</dbReference>
<gene>
    <name evidence="13" type="ORF">PgNI_05129</name>
</gene>
<dbReference type="GO" id="GO:0006633">
    <property type="term" value="P:fatty acid biosynthetic process"/>
    <property type="evidence" value="ECO:0007669"/>
    <property type="project" value="InterPro"/>
</dbReference>
<keyword evidence="1" id="KW-0596">Phosphopantetheine</keyword>
<feature type="region of interest" description="C-terminal hotdog fold" evidence="8">
    <location>
        <begin position="1134"/>
        <end position="1294"/>
    </location>
</feature>
<dbReference type="InterPro" id="IPR049551">
    <property type="entry name" value="PKS_DH_C"/>
</dbReference>
<reference evidence="13" key="3">
    <citation type="submission" date="2025-08" db="UniProtKB">
        <authorList>
            <consortium name="RefSeq"/>
        </authorList>
    </citation>
    <scope>IDENTIFICATION</scope>
    <source>
        <strain evidence="13">NI907</strain>
    </source>
</reference>
<feature type="region of interest" description="N-terminal hotdog fold" evidence="8">
    <location>
        <begin position="973"/>
        <end position="1104"/>
    </location>
</feature>
<feature type="active site" description="Proton acceptor; for dehydratase activity" evidence="8">
    <location>
        <position position="1005"/>
    </location>
</feature>
<protein>
    <submittedName>
        <fullName evidence="13">Uncharacterized protein</fullName>
    </submittedName>
</protein>
<dbReference type="InterPro" id="IPR049552">
    <property type="entry name" value="PKS_DH_N"/>
</dbReference>
<dbReference type="InterPro" id="IPR013154">
    <property type="entry name" value="ADH-like_N"/>
</dbReference>
<dbReference type="PANTHER" id="PTHR43775">
    <property type="entry name" value="FATTY ACID SYNTHASE"/>
    <property type="match status" value="1"/>
</dbReference>
<dbReference type="InterPro" id="IPR020807">
    <property type="entry name" value="PKS_DH"/>
</dbReference>
<dbReference type="PANTHER" id="PTHR43775:SF29">
    <property type="entry name" value="ASPERFURANONE POLYKETIDE SYNTHASE AFOG-RELATED"/>
    <property type="match status" value="1"/>
</dbReference>
<evidence type="ECO:0000313" key="13">
    <source>
        <dbReference type="RefSeq" id="XP_030982017.1"/>
    </source>
</evidence>
<dbReference type="PROSITE" id="PS52004">
    <property type="entry name" value="KS3_2"/>
    <property type="match status" value="1"/>
</dbReference>
<dbReference type="GO" id="GO:0004312">
    <property type="term" value="F:fatty acid synthase activity"/>
    <property type="evidence" value="ECO:0007669"/>
    <property type="project" value="TreeGrafter"/>
</dbReference>
<feature type="domain" description="Ketosynthase family 3 (KS3)" evidence="10">
    <location>
        <begin position="8"/>
        <end position="431"/>
    </location>
</feature>
<dbReference type="Pfam" id="PF22621">
    <property type="entry name" value="CurL-like_PKS_C"/>
    <property type="match status" value="1"/>
</dbReference>